<dbReference type="EMBL" id="BSPG01000064">
    <property type="protein sequence ID" value="GLS46963.1"/>
    <property type="molecule type" value="Genomic_DNA"/>
</dbReference>
<evidence type="ECO:0000313" key="3">
    <source>
        <dbReference type="EMBL" id="MBB3905610.1"/>
    </source>
</evidence>
<gene>
    <name evidence="2" type="ORF">GCM10007884_49630</name>
    <name evidence="3" type="ORF">GGR33_005151</name>
</gene>
<evidence type="ECO:0000313" key="4">
    <source>
        <dbReference type="Proteomes" id="UP000517759"/>
    </source>
</evidence>
<reference evidence="2" key="4">
    <citation type="submission" date="2023-01" db="EMBL/GenBank/DDBJ databases">
        <title>Draft genome sequence of Methylobacterium brachythecii strain NBRC 107710.</title>
        <authorList>
            <person name="Sun Q."/>
            <person name="Mori K."/>
        </authorList>
    </citation>
    <scope>NUCLEOTIDE SEQUENCE</scope>
    <source>
        <strain evidence="2">NBRC 107710</strain>
    </source>
</reference>
<evidence type="ECO:0000256" key="1">
    <source>
        <dbReference type="SAM" id="MobiDB-lite"/>
    </source>
</evidence>
<reference evidence="2" key="1">
    <citation type="journal article" date="2014" name="Int. J. Syst. Evol. Microbiol.">
        <title>Complete genome of a new Firmicutes species belonging to the dominant human colonic microbiota ('Ruminococcus bicirculans') reveals two chromosomes and a selective capacity to utilize plant glucans.</title>
        <authorList>
            <consortium name="NISC Comparative Sequencing Program"/>
            <person name="Wegmann U."/>
            <person name="Louis P."/>
            <person name="Goesmann A."/>
            <person name="Henrissat B."/>
            <person name="Duncan S.H."/>
            <person name="Flint H.J."/>
        </authorList>
    </citation>
    <scope>NUCLEOTIDE SEQUENCE</scope>
    <source>
        <strain evidence="2">NBRC 107710</strain>
    </source>
</reference>
<organism evidence="3 4">
    <name type="scientific">Methylobacterium brachythecii</name>
    <dbReference type="NCBI Taxonomy" id="1176177"/>
    <lineage>
        <taxon>Bacteria</taxon>
        <taxon>Pseudomonadati</taxon>
        <taxon>Pseudomonadota</taxon>
        <taxon>Alphaproteobacteria</taxon>
        <taxon>Hyphomicrobiales</taxon>
        <taxon>Methylobacteriaceae</taxon>
        <taxon>Methylobacterium</taxon>
    </lineage>
</organism>
<comment type="caution">
    <text evidence="3">The sequence shown here is derived from an EMBL/GenBank/DDBJ whole genome shotgun (WGS) entry which is preliminary data.</text>
</comment>
<dbReference type="AlphaFoldDB" id="A0A7W6AQX4"/>
<proteinExistence type="predicted"/>
<evidence type="ECO:0000313" key="5">
    <source>
        <dbReference type="Proteomes" id="UP001156881"/>
    </source>
</evidence>
<accession>A0A7W6AQX4</accession>
<dbReference type="RefSeq" id="WP_183513675.1">
    <property type="nucleotide sequence ID" value="NZ_BSPG01000064.1"/>
</dbReference>
<protein>
    <recommendedName>
        <fullName evidence="6">DUF3320 domain-containing protein</fullName>
    </recommendedName>
</protein>
<reference evidence="3 4" key="3">
    <citation type="submission" date="2020-08" db="EMBL/GenBank/DDBJ databases">
        <title>Genomic Encyclopedia of Type Strains, Phase IV (KMG-IV): sequencing the most valuable type-strain genomes for metagenomic binning, comparative biology and taxonomic classification.</title>
        <authorList>
            <person name="Goeker M."/>
        </authorList>
    </citation>
    <scope>NUCLEOTIDE SEQUENCE [LARGE SCALE GENOMIC DNA]</scope>
    <source>
        <strain evidence="3 4">DSM 24105</strain>
    </source>
</reference>
<feature type="region of interest" description="Disordered" evidence="1">
    <location>
        <begin position="396"/>
        <end position="449"/>
    </location>
</feature>
<dbReference type="Proteomes" id="UP001156881">
    <property type="component" value="Unassembled WGS sequence"/>
</dbReference>
<name>A0A7W6AQX4_9HYPH</name>
<dbReference type="EMBL" id="JACIDN010000015">
    <property type="protein sequence ID" value="MBB3905610.1"/>
    <property type="molecule type" value="Genomic_DNA"/>
</dbReference>
<evidence type="ECO:0008006" key="6">
    <source>
        <dbReference type="Google" id="ProtNLM"/>
    </source>
</evidence>
<feature type="compositionally biased region" description="Polar residues" evidence="1">
    <location>
        <begin position="200"/>
        <end position="213"/>
    </location>
</feature>
<feature type="region of interest" description="Disordered" evidence="1">
    <location>
        <begin position="165"/>
        <end position="225"/>
    </location>
</feature>
<dbReference type="Proteomes" id="UP000517759">
    <property type="component" value="Unassembled WGS sequence"/>
</dbReference>
<keyword evidence="5" id="KW-1185">Reference proteome</keyword>
<reference evidence="5" key="2">
    <citation type="journal article" date="2019" name="Int. J. Syst. Evol. Microbiol.">
        <title>The Global Catalogue of Microorganisms (GCM) 10K type strain sequencing project: providing services to taxonomists for standard genome sequencing and annotation.</title>
        <authorList>
            <consortium name="The Broad Institute Genomics Platform"/>
            <consortium name="The Broad Institute Genome Sequencing Center for Infectious Disease"/>
            <person name="Wu L."/>
            <person name="Ma J."/>
        </authorList>
    </citation>
    <scope>NUCLEOTIDE SEQUENCE [LARGE SCALE GENOMIC DNA]</scope>
    <source>
        <strain evidence="5">NBRC 107710</strain>
    </source>
</reference>
<evidence type="ECO:0000313" key="2">
    <source>
        <dbReference type="EMBL" id="GLS46963.1"/>
    </source>
</evidence>
<sequence>MSDPTPRPIPPGDFEAQAKALAKERDLAKKALLNGFAQIFKARDGIEKAHSCPATLAGIAADMVVTMEDADYLALMRERGLAILAGIPLPEREVRIQPLQVISTGEPDATVRDLLSNAGFRRHAGTDATLEIYVGEGSLTAWRKLQSHRITVSAITLPGGLSLDSIAHGGGQDGPTPQSGAAPTDPVPASGDRDGAGEPTSETLSETGRSNVGTGKPLATPRFRPYRMATVSAPEDQDWALHRAKPAQYAALMDGVITQEGPVTCDNAIEALRLGLGLSAIHENSRTKLKAAVAGLVADGGVLALGGDVYHKADLPILPRDRTGCPARIRTLAALPEAEITAALLEVLDLGEPGDDDAVLISAALRLGYGLKSPGTNRALSERIRAAITGLVERPGVTRDGQGRLVRAPNPPGTTARDDHPAIDAPPEGASPDQQGDVISFPVLSKGFG</sequence>